<comment type="similarity">
    <text evidence="1">Belongs to the short-chain dehydrogenases/reductases (SDR) family.</text>
</comment>
<comment type="caution">
    <text evidence="3">The sequence shown here is derived from an EMBL/GenBank/DDBJ whole genome shotgun (WGS) entry which is preliminary data.</text>
</comment>
<protein>
    <submittedName>
        <fullName evidence="3">Short-chain dehydrogenase/reductase SDR</fullName>
    </submittedName>
</protein>
<accession>B4CX29</accession>
<dbReference type="InParanoid" id="B4CX29"/>
<evidence type="ECO:0000256" key="2">
    <source>
        <dbReference type="ARBA" id="ARBA00023002"/>
    </source>
</evidence>
<reference evidence="3 4" key="1">
    <citation type="journal article" date="2011" name="J. Bacteriol.">
        <title>Genome sequence of Chthoniobacter flavus Ellin428, an aerobic heterotrophic soil bacterium.</title>
        <authorList>
            <person name="Kant R."/>
            <person name="van Passel M.W."/>
            <person name="Palva A."/>
            <person name="Lucas S."/>
            <person name="Lapidus A."/>
            <person name="Glavina Del Rio T."/>
            <person name="Dalin E."/>
            <person name="Tice H."/>
            <person name="Bruce D."/>
            <person name="Goodwin L."/>
            <person name="Pitluck S."/>
            <person name="Larimer F.W."/>
            <person name="Land M.L."/>
            <person name="Hauser L."/>
            <person name="Sangwan P."/>
            <person name="de Vos W.M."/>
            <person name="Janssen P.H."/>
            <person name="Smidt H."/>
        </authorList>
    </citation>
    <scope>NUCLEOTIDE SEQUENCE [LARGE SCALE GENOMIC DNA]</scope>
    <source>
        <strain evidence="3 4">Ellin428</strain>
    </source>
</reference>
<dbReference type="PRINTS" id="PR00080">
    <property type="entry name" value="SDRFAMILY"/>
</dbReference>
<dbReference type="PANTHER" id="PTHR43639:SF1">
    <property type="entry name" value="SHORT-CHAIN DEHYDROGENASE_REDUCTASE FAMILY PROTEIN"/>
    <property type="match status" value="1"/>
</dbReference>
<dbReference type="FunFam" id="3.40.50.720:FF:000084">
    <property type="entry name" value="Short-chain dehydrogenase reductase"/>
    <property type="match status" value="1"/>
</dbReference>
<dbReference type="InterPro" id="IPR020904">
    <property type="entry name" value="Sc_DH/Rdtase_CS"/>
</dbReference>
<dbReference type="eggNOG" id="COG1028">
    <property type="taxonomic scope" value="Bacteria"/>
</dbReference>
<dbReference type="STRING" id="497964.CfE428DRAFT_1642"/>
<keyword evidence="4" id="KW-1185">Reference proteome</keyword>
<evidence type="ECO:0000313" key="3">
    <source>
        <dbReference type="EMBL" id="EDY21349.1"/>
    </source>
</evidence>
<dbReference type="AlphaFoldDB" id="B4CX29"/>
<evidence type="ECO:0000256" key="1">
    <source>
        <dbReference type="ARBA" id="ARBA00006484"/>
    </source>
</evidence>
<dbReference type="RefSeq" id="WP_006978968.1">
    <property type="nucleotide sequence ID" value="NZ_ABVL01000003.1"/>
</dbReference>
<gene>
    <name evidence="3" type="ORF">CfE428DRAFT_1642</name>
</gene>
<dbReference type="Proteomes" id="UP000005824">
    <property type="component" value="Unassembled WGS sequence"/>
</dbReference>
<evidence type="ECO:0000313" key="4">
    <source>
        <dbReference type="Proteomes" id="UP000005824"/>
    </source>
</evidence>
<proteinExistence type="inferred from homology"/>
<dbReference type="GO" id="GO:0016491">
    <property type="term" value="F:oxidoreductase activity"/>
    <property type="evidence" value="ECO:0007669"/>
    <property type="project" value="UniProtKB-KW"/>
</dbReference>
<keyword evidence="2" id="KW-0560">Oxidoreductase</keyword>
<dbReference type="PROSITE" id="PS00061">
    <property type="entry name" value="ADH_SHORT"/>
    <property type="match status" value="1"/>
</dbReference>
<dbReference type="PRINTS" id="PR00081">
    <property type="entry name" value="GDHRDH"/>
</dbReference>
<dbReference type="InterPro" id="IPR036291">
    <property type="entry name" value="NAD(P)-bd_dom_sf"/>
</dbReference>
<dbReference type="PANTHER" id="PTHR43639">
    <property type="entry name" value="OXIDOREDUCTASE, SHORT-CHAIN DEHYDROGENASE/REDUCTASE FAMILY (AFU_ORTHOLOGUE AFUA_5G02870)"/>
    <property type="match status" value="1"/>
</dbReference>
<dbReference type="Gene3D" id="3.40.50.720">
    <property type="entry name" value="NAD(P)-binding Rossmann-like Domain"/>
    <property type="match status" value="1"/>
</dbReference>
<name>B4CX29_9BACT</name>
<dbReference type="CDD" id="cd05233">
    <property type="entry name" value="SDR_c"/>
    <property type="match status" value="1"/>
</dbReference>
<sequence length="249" mass="27095">MSSYADFRHRNIVVTGGANGIGGAIVRAFHAQEATVHFCDTDDDAGKSLARELGERAFFTQVDLTREAQIVRWVKSITKGGGLIQALVNNAARDPRMALESMSVRDWDDLFATNLRAYFLMAREVAPKLPDATGAIVNLASLTFHTAPSPMTAYVATKGGVLGFTRALARELGPRGIRVNTVSPGWIMTERQLKQFVTPAVKRLIRKSQCVPELLQSEDIAEVVLFLASGASRAITGQEILADRGWAHS</sequence>
<dbReference type="InterPro" id="IPR002347">
    <property type="entry name" value="SDR_fam"/>
</dbReference>
<dbReference type="SUPFAM" id="SSF51735">
    <property type="entry name" value="NAD(P)-binding Rossmann-fold domains"/>
    <property type="match status" value="1"/>
</dbReference>
<dbReference type="EMBL" id="ABVL01000003">
    <property type="protein sequence ID" value="EDY21349.1"/>
    <property type="molecule type" value="Genomic_DNA"/>
</dbReference>
<dbReference type="Pfam" id="PF13561">
    <property type="entry name" value="adh_short_C2"/>
    <property type="match status" value="1"/>
</dbReference>
<organism evidence="3 4">
    <name type="scientific">Chthoniobacter flavus Ellin428</name>
    <dbReference type="NCBI Taxonomy" id="497964"/>
    <lineage>
        <taxon>Bacteria</taxon>
        <taxon>Pseudomonadati</taxon>
        <taxon>Verrucomicrobiota</taxon>
        <taxon>Spartobacteria</taxon>
        <taxon>Chthoniobacterales</taxon>
        <taxon>Chthoniobacteraceae</taxon>
        <taxon>Chthoniobacter</taxon>
    </lineage>
</organism>